<dbReference type="CDD" id="cd16123">
    <property type="entry name" value="RA_RASSF7_like"/>
    <property type="match status" value="1"/>
</dbReference>
<reference evidence="4" key="1">
    <citation type="submission" date="2021-01" db="EMBL/GenBank/DDBJ databases">
        <authorList>
            <person name="Li R."/>
            <person name="Bekaert M."/>
        </authorList>
    </citation>
    <scope>NUCLEOTIDE SEQUENCE</scope>
    <source>
        <strain evidence="4">Farmed</strain>
    </source>
</reference>
<dbReference type="PANTHER" id="PTHR15286:SF1">
    <property type="entry name" value="FI07216P"/>
    <property type="match status" value="1"/>
</dbReference>
<feature type="compositionally biased region" description="Polar residues" evidence="2">
    <location>
        <begin position="708"/>
        <end position="722"/>
    </location>
</feature>
<dbReference type="Proteomes" id="UP000597762">
    <property type="component" value="Unassembled WGS sequence"/>
</dbReference>
<dbReference type="InterPro" id="IPR000159">
    <property type="entry name" value="RA_dom"/>
</dbReference>
<keyword evidence="1" id="KW-0175">Coiled coil</keyword>
<feature type="coiled-coil region" evidence="1">
    <location>
        <begin position="189"/>
        <end position="216"/>
    </location>
</feature>
<feature type="region of interest" description="Disordered" evidence="2">
    <location>
        <begin position="501"/>
        <end position="561"/>
    </location>
</feature>
<feature type="region of interest" description="Disordered" evidence="2">
    <location>
        <begin position="692"/>
        <end position="722"/>
    </location>
</feature>
<evidence type="ECO:0000256" key="1">
    <source>
        <dbReference type="SAM" id="Coils"/>
    </source>
</evidence>
<gene>
    <name evidence="4" type="ORF">SPHA_12924</name>
</gene>
<evidence type="ECO:0000313" key="4">
    <source>
        <dbReference type="EMBL" id="CAE1174018.1"/>
    </source>
</evidence>
<evidence type="ECO:0000313" key="5">
    <source>
        <dbReference type="Proteomes" id="UP000597762"/>
    </source>
</evidence>
<accession>A0A812B8Q2</accession>
<dbReference type="SUPFAM" id="SSF54236">
    <property type="entry name" value="Ubiquitin-like"/>
    <property type="match status" value="1"/>
</dbReference>
<feature type="region of interest" description="Disordered" evidence="2">
    <location>
        <begin position="593"/>
        <end position="632"/>
    </location>
</feature>
<sequence>MDESRMYEIPVWVDETQKWLSGLSKRTTCDDIIYAILYNENRHETENTDSYMIFERWKGVEKALQGRTKILRVWRNWGSEQANVQFLMRRVDDIAPSGEYLITKRRYKKWRHRRRYEHCLSQQTTCQGHCYAYRTQSQSFLPGKCHERRHDYPPEKSLGLRKNGDALDHDKLRHLQKLIRSVMMQEKKIKSMANRLEETELLIENYEAKIHFYRTRKKGVNYVQRSLLHDSTSTSEDSLDDFISIENIDLLEKYVEACDQLISVWESLISEENTIENLVSLIRQYGIEPCMVLPECDQHYNRERIKGLRLGLRSEESEEILMVPWNVSTSTADNGTDPEIEAVNTEFNRVMTVSVIQNITSEQLDKEMKKYEKQLEEKGRLIANLEHELRSTEPEHSVEGPLRESGSGGHFESCVTVPEKCGVAAPCIENDFEVRVVAQPLSLASCPLPEMPETGVSANGVVVNGERRKASDKINAPPGGHVKDSLFSFSQSFVKNVSSTEGYTETFPPDSDKGSHHKHTSSSIVDNTCVNNNNISNTGNNGNNNNNNNNNKQLATSRQGPRVGIIGGALRSDFNRTKSKRDWLTVLPSLDKNESQEKVTRNSDLPRAQTLAPVSDVTSKTAKDTEDDIQDRRQTDASVCISQHQHPSDYQCQRQAVEERKRAANSNLTPQPELFLTPENGSSVSCTIFKLDKSDDTDSTSDTGLGSMNSDEFNNSPMETLV</sequence>
<feature type="compositionally biased region" description="Polar residues" evidence="2">
    <location>
        <begin position="521"/>
        <end position="530"/>
    </location>
</feature>
<feature type="compositionally biased region" description="Low complexity" evidence="2">
    <location>
        <begin position="531"/>
        <end position="551"/>
    </location>
</feature>
<evidence type="ECO:0000259" key="3">
    <source>
        <dbReference type="PROSITE" id="PS50200"/>
    </source>
</evidence>
<dbReference type="SMART" id="SM00314">
    <property type="entry name" value="RA"/>
    <property type="match status" value="1"/>
</dbReference>
<feature type="region of interest" description="Disordered" evidence="2">
    <location>
        <begin position="656"/>
        <end position="679"/>
    </location>
</feature>
<dbReference type="PROSITE" id="PS50200">
    <property type="entry name" value="RA"/>
    <property type="match status" value="1"/>
</dbReference>
<proteinExistence type="predicted"/>
<dbReference type="GO" id="GO:0007165">
    <property type="term" value="P:signal transduction"/>
    <property type="evidence" value="ECO:0007669"/>
    <property type="project" value="InterPro"/>
</dbReference>
<dbReference type="PANTHER" id="PTHR15286">
    <property type="entry name" value="RAS-ASSOCIATING DOMAIN CONTAINING PROTEIN"/>
    <property type="match status" value="1"/>
</dbReference>
<dbReference type="InterPro" id="IPR033593">
    <property type="entry name" value="N-RASSF"/>
</dbReference>
<feature type="domain" description="Ras-associating" evidence="3">
    <location>
        <begin position="23"/>
        <end position="93"/>
    </location>
</feature>
<dbReference type="OrthoDB" id="10034447at2759"/>
<dbReference type="EMBL" id="CAHIKZ030000432">
    <property type="protein sequence ID" value="CAE1174018.1"/>
    <property type="molecule type" value="Genomic_DNA"/>
</dbReference>
<name>A0A812B8Q2_ACAPH</name>
<protein>
    <submittedName>
        <fullName evidence="4">RASSF9_10</fullName>
    </submittedName>
</protein>
<organism evidence="4 5">
    <name type="scientific">Acanthosepion pharaonis</name>
    <name type="common">Pharaoh cuttlefish</name>
    <name type="synonym">Sepia pharaonis</name>
    <dbReference type="NCBI Taxonomy" id="158019"/>
    <lineage>
        <taxon>Eukaryota</taxon>
        <taxon>Metazoa</taxon>
        <taxon>Spiralia</taxon>
        <taxon>Lophotrochozoa</taxon>
        <taxon>Mollusca</taxon>
        <taxon>Cephalopoda</taxon>
        <taxon>Coleoidea</taxon>
        <taxon>Decapodiformes</taxon>
        <taxon>Sepiida</taxon>
        <taxon>Sepiina</taxon>
        <taxon>Sepiidae</taxon>
        <taxon>Acanthosepion</taxon>
    </lineage>
</organism>
<evidence type="ECO:0000256" key="2">
    <source>
        <dbReference type="SAM" id="MobiDB-lite"/>
    </source>
</evidence>
<comment type="caution">
    <text evidence="4">The sequence shown here is derived from an EMBL/GenBank/DDBJ whole genome shotgun (WGS) entry which is preliminary data.</text>
</comment>
<dbReference type="AlphaFoldDB" id="A0A812B8Q2"/>
<dbReference type="Gene3D" id="3.10.20.90">
    <property type="entry name" value="Phosphatidylinositol 3-kinase Catalytic Subunit, Chain A, domain 1"/>
    <property type="match status" value="1"/>
</dbReference>
<dbReference type="InterPro" id="IPR029071">
    <property type="entry name" value="Ubiquitin-like_domsf"/>
</dbReference>
<keyword evidence="5" id="KW-1185">Reference proteome</keyword>
<feature type="coiled-coil region" evidence="1">
    <location>
        <begin position="361"/>
        <end position="388"/>
    </location>
</feature>